<dbReference type="AlphaFoldDB" id="A0A2C6MIL6"/>
<reference evidence="1 2" key="1">
    <citation type="submission" date="2013-09" db="EMBL/GenBank/DDBJ databases">
        <title>Biodegradation of hydrocarbons in the deep terrestrial subsurface : characterization of a microbial consortium composed of two Desulfotomaculum species originating from a deep geological formation.</title>
        <authorList>
            <person name="Aullo T."/>
            <person name="Berlendis S."/>
            <person name="Lascourreges J.-F."/>
            <person name="Dessort D."/>
            <person name="Saint-Laurent S."/>
            <person name="Schraauwers B."/>
            <person name="Mas J."/>
            <person name="Magot M."/>
            <person name="Ranchou-Peyruse A."/>
        </authorList>
    </citation>
    <scope>NUCLEOTIDE SEQUENCE [LARGE SCALE GENOMIC DNA]</scope>
    <source>
        <strain evidence="1 2">Bs107</strain>
    </source>
</reference>
<dbReference type="RefSeq" id="WP_338013803.1">
    <property type="nucleotide sequence ID" value="NZ_AWQQ01000017.1"/>
</dbReference>
<proteinExistence type="predicted"/>
<dbReference type="EMBL" id="AWQQ01000017">
    <property type="protein sequence ID" value="PHJ39672.1"/>
    <property type="molecule type" value="Genomic_DNA"/>
</dbReference>
<evidence type="ECO:0000313" key="2">
    <source>
        <dbReference type="Proteomes" id="UP000222564"/>
    </source>
</evidence>
<protein>
    <submittedName>
        <fullName evidence="1">Uncharacterized protein</fullName>
    </submittedName>
</protein>
<dbReference type="Proteomes" id="UP000222564">
    <property type="component" value="Unassembled WGS sequence"/>
</dbReference>
<evidence type="ECO:0000313" key="1">
    <source>
        <dbReference type="EMBL" id="PHJ39672.1"/>
    </source>
</evidence>
<comment type="caution">
    <text evidence="1">The sequence shown here is derived from an EMBL/GenBank/DDBJ whole genome shotgun (WGS) entry which is preliminary data.</text>
</comment>
<gene>
    <name evidence="1" type="ORF">P378_02620</name>
</gene>
<organism evidence="1 2">
    <name type="scientific">Desulforamulus profundi</name>
    <dbReference type="NCBI Taxonomy" id="1383067"/>
    <lineage>
        <taxon>Bacteria</taxon>
        <taxon>Bacillati</taxon>
        <taxon>Bacillota</taxon>
        <taxon>Clostridia</taxon>
        <taxon>Eubacteriales</taxon>
        <taxon>Peptococcaceae</taxon>
        <taxon>Desulforamulus</taxon>
    </lineage>
</organism>
<accession>A0A2C6MIL6</accession>
<sequence length="69" mass="7814">MRKRRVERPVVAVTRDPLEGQAVCRAIEMLPADEIFKPGDTVVITPNWVNTNFLYPNKTPRGSYSFAGH</sequence>
<name>A0A2C6MIL6_9FIRM</name>
<keyword evidence="2" id="KW-1185">Reference proteome</keyword>